<dbReference type="GO" id="GO:0004674">
    <property type="term" value="F:protein serine/threonine kinase activity"/>
    <property type="evidence" value="ECO:0007669"/>
    <property type="project" value="UniProtKB-KW"/>
</dbReference>
<keyword evidence="4" id="KW-0963">Cytoplasm</keyword>
<gene>
    <name evidence="15" type="ORF">GE061_008315</name>
</gene>
<dbReference type="InterPro" id="IPR050629">
    <property type="entry name" value="STE20/SPS1-PAK"/>
</dbReference>
<dbReference type="PANTHER" id="PTHR48012">
    <property type="entry name" value="STERILE20-LIKE KINASE, ISOFORM B-RELATED"/>
    <property type="match status" value="1"/>
</dbReference>
<evidence type="ECO:0000259" key="14">
    <source>
        <dbReference type="PROSITE" id="PS50011"/>
    </source>
</evidence>
<dbReference type="InterPro" id="IPR024678">
    <property type="entry name" value="Kinase_OSR1/WNK_CCT"/>
</dbReference>
<keyword evidence="5" id="KW-0723">Serine/threonine-protein kinase</keyword>
<evidence type="ECO:0000256" key="10">
    <source>
        <dbReference type="ARBA" id="ARBA00047899"/>
    </source>
</evidence>
<comment type="similarity">
    <text evidence="2">Belongs to the protein kinase superfamily. STE Ser/Thr protein kinase family. STE20 subfamily.</text>
</comment>
<dbReference type="Gene3D" id="1.10.510.10">
    <property type="entry name" value="Transferase(Phosphotransferase) domain 1"/>
    <property type="match status" value="1"/>
</dbReference>
<comment type="subcellular location">
    <subcellularLocation>
        <location evidence="1">Cytoplasm</location>
    </subcellularLocation>
</comment>
<dbReference type="Pfam" id="PF00069">
    <property type="entry name" value="Pkinase"/>
    <property type="match status" value="1"/>
</dbReference>
<evidence type="ECO:0000256" key="7">
    <source>
        <dbReference type="ARBA" id="ARBA00022741"/>
    </source>
</evidence>
<feature type="region of interest" description="Disordered" evidence="13">
    <location>
        <begin position="406"/>
        <end position="425"/>
    </location>
</feature>
<evidence type="ECO:0000256" key="9">
    <source>
        <dbReference type="ARBA" id="ARBA00022840"/>
    </source>
</evidence>
<evidence type="ECO:0000256" key="5">
    <source>
        <dbReference type="ARBA" id="ARBA00022527"/>
    </source>
</evidence>
<feature type="region of interest" description="Disordered" evidence="13">
    <location>
        <begin position="560"/>
        <end position="583"/>
    </location>
</feature>
<dbReference type="SMART" id="SM00220">
    <property type="entry name" value="S_TKc"/>
    <property type="match status" value="1"/>
</dbReference>
<dbReference type="Proteomes" id="UP000466442">
    <property type="component" value="Linkage Group LG16"/>
</dbReference>
<evidence type="ECO:0000256" key="8">
    <source>
        <dbReference type="ARBA" id="ARBA00022777"/>
    </source>
</evidence>
<dbReference type="Gene3D" id="3.30.200.20">
    <property type="entry name" value="Phosphorylase Kinase, domain 1"/>
    <property type="match status" value="1"/>
</dbReference>
<accession>A0A8S9WPI6</accession>
<dbReference type="InterPro" id="IPR017441">
    <property type="entry name" value="Protein_kinase_ATP_BS"/>
</dbReference>
<keyword evidence="7 12" id="KW-0547">Nucleotide-binding</keyword>
<keyword evidence="16" id="KW-1185">Reference proteome</keyword>
<dbReference type="InterPro" id="IPR008271">
    <property type="entry name" value="Ser/Thr_kinase_AS"/>
</dbReference>
<protein>
    <recommendedName>
        <fullName evidence="3">non-specific serine/threonine protein kinase</fullName>
        <ecNumber evidence="3">2.7.11.1</ecNumber>
    </recommendedName>
</protein>
<feature type="binding site" evidence="12">
    <location>
        <position position="110"/>
    </location>
    <ligand>
        <name>ATP</name>
        <dbReference type="ChEBI" id="CHEBI:30616"/>
    </ligand>
</feature>
<keyword evidence="8" id="KW-0418">Kinase</keyword>
<keyword evidence="6" id="KW-0808">Transferase</keyword>
<evidence type="ECO:0000256" key="11">
    <source>
        <dbReference type="ARBA" id="ARBA00048679"/>
    </source>
</evidence>
<dbReference type="EC" id="2.7.11.1" evidence="3"/>
<dbReference type="GO" id="GO:0005524">
    <property type="term" value="F:ATP binding"/>
    <property type="evidence" value="ECO:0007669"/>
    <property type="project" value="UniProtKB-UniRule"/>
</dbReference>
<evidence type="ECO:0000256" key="4">
    <source>
        <dbReference type="ARBA" id="ARBA00022490"/>
    </source>
</evidence>
<dbReference type="PROSITE" id="PS00107">
    <property type="entry name" value="PROTEIN_KINASE_ATP"/>
    <property type="match status" value="1"/>
</dbReference>
<evidence type="ECO:0000256" key="2">
    <source>
        <dbReference type="ARBA" id="ARBA00008874"/>
    </source>
</evidence>
<dbReference type="SUPFAM" id="SSF56112">
    <property type="entry name" value="Protein kinase-like (PK-like)"/>
    <property type="match status" value="1"/>
</dbReference>
<keyword evidence="9 12" id="KW-0067">ATP-binding</keyword>
<organism evidence="15 16">
    <name type="scientific">Apolygus lucorum</name>
    <name type="common">Small green plant bug</name>
    <name type="synonym">Lygocoris lucorum</name>
    <dbReference type="NCBI Taxonomy" id="248454"/>
    <lineage>
        <taxon>Eukaryota</taxon>
        <taxon>Metazoa</taxon>
        <taxon>Ecdysozoa</taxon>
        <taxon>Arthropoda</taxon>
        <taxon>Hexapoda</taxon>
        <taxon>Insecta</taxon>
        <taxon>Pterygota</taxon>
        <taxon>Neoptera</taxon>
        <taxon>Paraneoptera</taxon>
        <taxon>Hemiptera</taxon>
        <taxon>Heteroptera</taxon>
        <taxon>Panheteroptera</taxon>
        <taxon>Cimicomorpha</taxon>
        <taxon>Miridae</taxon>
        <taxon>Mirini</taxon>
        <taxon>Apolygus</taxon>
    </lineage>
</organism>
<evidence type="ECO:0000313" key="15">
    <source>
        <dbReference type="EMBL" id="KAF6198567.1"/>
    </source>
</evidence>
<sequence>MKSNRNELIQSAKSKLYYAAKFQKPKQNYGPSSTDMPRGSTLPLFVLTPTESLASINRIDSKQLKPEKRGSVLWPNVKEYYDLLEVIGLGTTAQVCTAFCTLSKEKCAIKIVDLKKWPFGLENLLANVQAMTMINHDNLVTYYTAFVDRDELFLVLRYMEHHSLKSVIKRKMQATNCENGVFDEPTIATIMTGVLSGLEFIHNNGYIHRDMKAENILLGANGLVKIADFATTNCWANARPFVGSPCWLAPEIIEDPTHTYTNKADIWSFGITAIEMATGHPPYHRHPTMKVLMLILLQDRPALETVSEVRDQYKKYGKHFRSLIQNCLQKDVKTRPTATDLLFHTFFKKSRDGNYLHQVLEAIPPDLEQKVQKQPVEMESAFKKGRREWIPEPDDEQNSEIVEEMTNLPDKRGTSGTNDSGTSPSLKIRSSLGKIKLGTLPSVRGFTNSYSFVLKIRGLHLDTPMILKTAIRKERELFDIKFVYLSDRDTPETVASDLVREGLIDPRDRHPVATNLKAMVKAGALTTITFPLVSDVTNTETPCEWRLVGYASLSLTAIRPQSNDSGSPSSYSTLILKTPSHSP</sequence>
<feature type="compositionally biased region" description="Polar residues" evidence="13">
    <location>
        <begin position="414"/>
        <end position="425"/>
    </location>
</feature>
<dbReference type="PROSITE" id="PS00108">
    <property type="entry name" value="PROTEIN_KINASE_ST"/>
    <property type="match status" value="1"/>
</dbReference>
<comment type="catalytic activity">
    <reaction evidence="10">
        <text>L-threonyl-[protein] + ATP = O-phospho-L-threonyl-[protein] + ADP + H(+)</text>
        <dbReference type="Rhea" id="RHEA:46608"/>
        <dbReference type="Rhea" id="RHEA-COMP:11060"/>
        <dbReference type="Rhea" id="RHEA-COMP:11605"/>
        <dbReference type="ChEBI" id="CHEBI:15378"/>
        <dbReference type="ChEBI" id="CHEBI:30013"/>
        <dbReference type="ChEBI" id="CHEBI:30616"/>
        <dbReference type="ChEBI" id="CHEBI:61977"/>
        <dbReference type="ChEBI" id="CHEBI:456216"/>
        <dbReference type="EC" id="2.7.11.1"/>
    </reaction>
</comment>
<comment type="caution">
    <text evidence="15">The sequence shown here is derived from an EMBL/GenBank/DDBJ whole genome shotgun (WGS) entry which is preliminary data.</text>
</comment>
<proteinExistence type="inferred from homology"/>
<evidence type="ECO:0000256" key="1">
    <source>
        <dbReference type="ARBA" id="ARBA00004496"/>
    </source>
</evidence>
<dbReference type="GO" id="GO:0005737">
    <property type="term" value="C:cytoplasm"/>
    <property type="evidence" value="ECO:0007669"/>
    <property type="project" value="UniProtKB-SubCell"/>
</dbReference>
<dbReference type="AlphaFoldDB" id="A0A8S9WPI6"/>
<dbReference type="Gene3D" id="3.10.20.90">
    <property type="entry name" value="Phosphatidylinositol 3-kinase Catalytic Subunit, Chain A, domain 1"/>
    <property type="match status" value="1"/>
</dbReference>
<dbReference type="Pfam" id="PF12202">
    <property type="entry name" value="OSR1_C"/>
    <property type="match status" value="1"/>
</dbReference>
<reference evidence="15" key="1">
    <citation type="journal article" date="2021" name="Mol. Ecol. Resour.">
        <title>Apolygus lucorum genome provides insights into omnivorousness and mesophyll feeding.</title>
        <authorList>
            <person name="Liu Y."/>
            <person name="Liu H."/>
            <person name="Wang H."/>
            <person name="Huang T."/>
            <person name="Liu B."/>
            <person name="Yang B."/>
            <person name="Yin L."/>
            <person name="Li B."/>
            <person name="Zhang Y."/>
            <person name="Zhang S."/>
            <person name="Jiang F."/>
            <person name="Zhang X."/>
            <person name="Ren Y."/>
            <person name="Wang B."/>
            <person name="Wang S."/>
            <person name="Lu Y."/>
            <person name="Wu K."/>
            <person name="Fan W."/>
            <person name="Wang G."/>
        </authorList>
    </citation>
    <scope>NUCLEOTIDE SEQUENCE</scope>
    <source>
        <strain evidence="15">12Hb</strain>
    </source>
</reference>
<evidence type="ECO:0000256" key="3">
    <source>
        <dbReference type="ARBA" id="ARBA00012513"/>
    </source>
</evidence>
<dbReference type="PROSITE" id="PS50011">
    <property type="entry name" value="PROTEIN_KINASE_DOM"/>
    <property type="match status" value="1"/>
</dbReference>
<comment type="catalytic activity">
    <reaction evidence="11">
        <text>L-seryl-[protein] + ATP = O-phospho-L-seryl-[protein] + ADP + H(+)</text>
        <dbReference type="Rhea" id="RHEA:17989"/>
        <dbReference type="Rhea" id="RHEA-COMP:9863"/>
        <dbReference type="Rhea" id="RHEA-COMP:11604"/>
        <dbReference type="ChEBI" id="CHEBI:15378"/>
        <dbReference type="ChEBI" id="CHEBI:29999"/>
        <dbReference type="ChEBI" id="CHEBI:30616"/>
        <dbReference type="ChEBI" id="CHEBI:83421"/>
        <dbReference type="ChEBI" id="CHEBI:456216"/>
        <dbReference type="EC" id="2.7.11.1"/>
    </reaction>
</comment>
<dbReference type="InterPro" id="IPR011009">
    <property type="entry name" value="Kinase-like_dom_sf"/>
</dbReference>
<evidence type="ECO:0000256" key="6">
    <source>
        <dbReference type="ARBA" id="ARBA00022679"/>
    </source>
</evidence>
<dbReference type="EMBL" id="WIXP02000016">
    <property type="protein sequence ID" value="KAF6198567.1"/>
    <property type="molecule type" value="Genomic_DNA"/>
</dbReference>
<dbReference type="PANTHER" id="PTHR48012:SF16">
    <property type="entry name" value="NON-SPECIFIC SERINE_THREONINE PROTEIN KINASE"/>
    <property type="match status" value="1"/>
</dbReference>
<evidence type="ECO:0000256" key="12">
    <source>
        <dbReference type="PROSITE-ProRule" id="PRU10141"/>
    </source>
</evidence>
<dbReference type="InterPro" id="IPR000719">
    <property type="entry name" value="Prot_kinase_dom"/>
</dbReference>
<feature type="domain" description="Protein kinase" evidence="14">
    <location>
        <begin position="81"/>
        <end position="347"/>
    </location>
</feature>
<evidence type="ECO:0000313" key="16">
    <source>
        <dbReference type="Proteomes" id="UP000466442"/>
    </source>
</evidence>
<name>A0A8S9WPI6_APOLU</name>
<evidence type="ECO:0000256" key="13">
    <source>
        <dbReference type="SAM" id="MobiDB-lite"/>
    </source>
</evidence>
<dbReference type="OrthoDB" id="8693905at2759"/>